<evidence type="ECO:0000256" key="7">
    <source>
        <dbReference type="ARBA" id="ARBA00023125"/>
    </source>
</evidence>
<proteinExistence type="predicted"/>
<dbReference type="EMBL" id="JAUQOM010000009">
    <property type="protein sequence ID" value="MDO7836492.1"/>
    <property type="molecule type" value="Genomic_DNA"/>
</dbReference>
<evidence type="ECO:0000256" key="4">
    <source>
        <dbReference type="ARBA" id="ARBA00022801"/>
    </source>
</evidence>
<dbReference type="PANTHER" id="PTHR34353:SF2">
    <property type="entry name" value="CRISPR-ASSOCIATED ENDONUCLEASE CAS1 1"/>
    <property type="match status" value="1"/>
</dbReference>
<keyword evidence="3 10" id="KW-0255">Endonuclease</keyword>
<keyword evidence="11" id="KW-1185">Reference proteome</keyword>
<dbReference type="Pfam" id="PF01867">
    <property type="entry name" value="Cas_Cas1"/>
    <property type="match status" value="1"/>
</dbReference>
<keyword evidence="2" id="KW-0479">Metal-binding</keyword>
<keyword evidence="5" id="KW-0460">Magnesium</keyword>
<gene>
    <name evidence="10" type="ORF">Q4610_15705</name>
</gene>
<evidence type="ECO:0000256" key="2">
    <source>
        <dbReference type="ARBA" id="ARBA00022723"/>
    </source>
</evidence>
<keyword evidence="1" id="KW-0540">Nuclease</keyword>
<evidence type="ECO:0000256" key="5">
    <source>
        <dbReference type="ARBA" id="ARBA00022842"/>
    </source>
</evidence>
<dbReference type="RefSeq" id="WP_304536914.1">
    <property type="nucleotide sequence ID" value="NZ_JAUQOM010000009.1"/>
</dbReference>
<dbReference type="InterPro" id="IPR050646">
    <property type="entry name" value="Cas1"/>
</dbReference>
<dbReference type="Proteomes" id="UP001176471">
    <property type="component" value="Unassembled WGS sequence"/>
</dbReference>
<comment type="subunit">
    <text evidence="9">Homodimer, forms a heterotetramer with a Cas2 homodimer.</text>
</comment>
<keyword evidence="8" id="KW-0464">Manganese</keyword>
<evidence type="ECO:0000256" key="8">
    <source>
        <dbReference type="ARBA" id="ARBA00023211"/>
    </source>
</evidence>
<evidence type="ECO:0000256" key="1">
    <source>
        <dbReference type="ARBA" id="ARBA00022722"/>
    </source>
</evidence>
<evidence type="ECO:0000256" key="9">
    <source>
        <dbReference type="ARBA" id="ARBA00038592"/>
    </source>
</evidence>
<keyword evidence="6" id="KW-0051">Antiviral defense</keyword>
<organism evidence="10 11">
    <name type="scientific">Sphingobium cyanobacteriorum</name>
    <dbReference type="NCBI Taxonomy" id="3063954"/>
    <lineage>
        <taxon>Bacteria</taxon>
        <taxon>Pseudomonadati</taxon>
        <taxon>Pseudomonadota</taxon>
        <taxon>Alphaproteobacteria</taxon>
        <taxon>Sphingomonadales</taxon>
        <taxon>Sphingomonadaceae</taxon>
        <taxon>Sphingobium</taxon>
    </lineage>
</organism>
<protein>
    <submittedName>
        <fullName evidence="10">CRISPR-associated endonuclease Cas1</fullName>
        <ecNumber evidence="10">3.1.-.-</ecNumber>
    </submittedName>
</protein>
<keyword evidence="4 10" id="KW-0378">Hydrolase</keyword>
<evidence type="ECO:0000313" key="10">
    <source>
        <dbReference type="EMBL" id="MDO7836492.1"/>
    </source>
</evidence>
<dbReference type="GO" id="GO:0016787">
    <property type="term" value="F:hydrolase activity"/>
    <property type="evidence" value="ECO:0007669"/>
    <property type="project" value="UniProtKB-KW"/>
</dbReference>
<sequence length="190" mass="21169">MADFCSAVDSRFAVTAIAKAKDAATRLRSEAISDMNVIRAIEGESAASYFAAWADIEMQWTAAARYPVPDQWRTYRSRSSILTGRKPRNWKASHPINAMLNYAYAVKATKLQIQAVADGFDPYAGIMHHSRPDFPAYVYDLIEPERPKVDAAILSFSKSRKFSGADFVLRKDGVCRLSPQLARMVATIIT</sequence>
<name>A0ABT8ZPN5_9SPHN</name>
<reference evidence="10" key="1">
    <citation type="submission" date="2023-07" db="EMBL/GenBank/DDBJ databases">
        <title>Bacterial whole genome sequence for Sphingobium sp. HBC34.</title>
        <authorList>
            <person name="Le V."/>
            <person name="Ko S.-R."/>
            <person name="Ahn C.-Y."/>
            <person name="Oh H.-M."/>
        </authorList>
    </citation>
    <scope>NUCLEOTIDE SEQUENCE</scope>
    <source>
        <strain evidence="10">HBC34</strain>
    </source>
</reference>
<comment type="caution">
    <text evidence="10">The sequence shown here is derived from an EMBL/GenBank/DDBJ whole genome shotgun (WGS) entry which is preliminary data.</text>
</comment>
<dbReference type="PANTHER" id="PTHR34353">
    <property type="entry name" value="CRISPR-ASSOCIATED ENDONUCLEASE CAS1 1"/>
    <property type="match status" value="1"/>
</dbReference>
<dbReference type="CDD" id="cd09634">
    <property type="entry name" value="Cas1_I-II-III"/>
    <property type="match status" value="1"/>
</dbReference>
<evidence type="ECO:0000313" key="11">
    <source>
        <dbReference type="Proteomes" id="UP001176471"/>
    </source>
</evidence>
<dbReference type="InterPro" id="IPR042206">
    <property type="entry name" value="CRISPR-assoc_Cas1_C"/>
</dbReference>
<keyword evidence="7" id="KW-0238">DNA-binding</keyword>
<dbReference type="Gene3D" id="1.20.120.920">
    <property type="entry name" value="CRISPR-associated endonuclease Cas1, C-terminal domain"/>
    <property type="match status" value="1"/>
</dbReference>
<dbReference type="GO" id="GO:0004519">
    <property type="term" value="F:endonuclease activity"/>
    <property type="evidence" value="ECO:0007669"/>
    <property type="project" value="UniProtKB-KW"/>
</dbReference>
<accession>A0ABT8ZPN5</accession>
<dbReference type="EC" id="3.1.-.-" evidence="10"/>
<evidence type="ECO:0000256" key="6">
    <source>
        <dbReference type="ARBA" id="ARBA00023118"/>
    </source>
</evidence>
<dbReference type="InterPro" id="IPR002729">
    <property type="entry name" value="CRISPR-assoc_Cas1"/>
</dbReference>
<evidence type="ECO:0000256" key="3">
    <source>
        <dbReference type="ARBA" id="ARBA00022759"/>
    </source>
</evidence>